<dbReference type="PROSITE" id="PS01124">
    <property type="entry name" value="HTH_ARAC_FAMILY_2"/>
    <property type="match status" value="1"/>
</dbReference>
<evidence type="ECO:0000259" key="4">
    <source>
        <dbReference type="PROSITE" id="PS01124"/>
    </source>
</evidence>
<dbReference type="Pfam" id="PF02311">
    <property type="entry name" value="AraC_binding"/>
    <property type="match status" value="1"/>
</dbReference>
<dbReference type="InterPro" id="IPR037923">
    <property type="entry name" value="HTH-like"/>
</dbReference>
<dbReference type="PANTHER" id="PTHR43280">
    <property type="entry name" value="ARAC-FAMILY TRANSCRIPTIONAL REGULATOR"/>
    <property type="match status" value="1"/>
</dbReference>
<dbReference type="PANTHER" id="PTHR43280:SF2">
    <property type="entry name" value="HTH-TYPE TRANSCRIPTIONAL REGULATOR EXSA"/>
    <property type="match status" value="1"/>
</dbReference>
<dbReference type="InterPro" id="IPR009057">
    <property type="entry name" value="Homeodomain-like_sf"/>
</dbReference>
<dbReference type="Pfam" id="PF12833">
    <property type="entry name" value="HTH_18"/>
    <property type="match status" value="1"/>
</dbReference>
<comment type="caution">
    <text evidence="5">The sequence shown here is derived from an EMBL/GenBank/DDBJ whole genome shotgun (WGS) entry which is preliminary data.</text>
</comment>
<dbReference type="Proteomes" id="UP000670947">
    <property type="component" value="Unassembled WGS sequence"/>
</dbReference>
<keyword evidence="2" id="KW-0238">DNA-binding</keyword>
<dbReference type="Gene3D" id="2.60.120.10">
    <property type="entry name" value="Jelly Rolls"/>
    <property type="match status" value="1"/>
</dbReference>
<organism evidence="5 6">
    <name type="scientific">Paenibacillus artemisiicola</name>
    <dbReference type="NCBI Taxonomy" id="1172618"/>
    <lineage>
        <taxon>Bacteria</taxon>
        <taxon>Bacillati</taxon>
        <taxon>Bacillota</taxon>
        <taxon>Bacilli</taxon>
        <taxon>Bacillales</taxon>
        <taxon>Paenibacillaceae</taxon>
        <taxon>Paenibacillus</taxon>
    </lineage>
</organism>
<name>A0ABS3WHP7_9BACL</name>
<feature type="domain" description="HTH araC/xylS-type" evidence="4">
    <location>
        <begin position="179"/>
        <end position="277"/>
    </location>
</feature>
<dbReference type="RefSeq" id="WP_208850459.1">
    <property type="nucleotide sequence ID" value="NZ_JAGGDJ010000041.1"/>
</dbReference>
<dbReference type="InterPro" id="IPR014710">
    <property type="entry name" value="RmlC-like_jellyroll"/>
</dbReference>
<keyword evidence="3" id="KW-0804">Transcription</keyword>
<dbReference type="SUPFAM" id="SSF51215">
    <property type="entry name" value="Regulatory protein AraC"/>
    <property type="match status" value="1"/>
</dbReference>
<sequence>MKLTITYEHDVSINAFRWTPHAYRQPLHAHASLEIGLCLSGTGRFYFGRKAYEVNRGDVFLVNNEELHIAQSDPDDPSRYLFLNFDGALLLAEDPGLLLPFAYRSSRFHNLIPAGSALAEAVTPWMLAVERELRDREPGCLAMAKSALIQLCGLLLRHYTRELSAEQQLSAARSANQTKALAQLVEQRYREPIGLRDVAEELGISMSRASRVFRETTGRRFADYVALLRVQEAKRLLAGSDRQVAHIGFDCGFQSLATFYRAFKDATGLSPVQFRQTFGLGAPDAAPTRK</sequence>
<keyword evidence="6" id="KW-1185">Reference proteome</keyword>
<dbReference type="Gene3D" id="1.10.10.60">
    <property type="entry name" value="Homeodomain-like"/>
    <property type="match status" value="2"/>
</dbReference>
<protein>
    <submittedName>
        <fullName evidence="5">AraC family transcriptional regulator</fullName>
    </submittedName>
</protein>
<dbReference type="InterPro" id="IPR003313">
    <property type="entry name" value="AraC-bd"/>
</dbReference>
<dbReference type="SMART" id="SM00342">
    <property type="entry name" value="HTH_ARAC"/>
    <property type="match status" value="1"/>
</dbReference>
<dbReference type="EMBL" id="JAGGDJ010000041">
    <property type="protein sequence ID" value="MBO7747830.1"/>
    <property type="molecule type" value="Genomic_DNA"/>
</dbReference>
<gene>
    <name evidence="5" type="ORF">I8J29_26925</name>
</gene>
<evidence type="ECO:0000313" key="5">
    <source>
        <dbReference type="EMBL" id="MBO7747830.1"/>
    </source>
</evidence>
<evidence type="ECO:0000313" key="6">
    <source>
        <dbReference type="Proteomes" id="UP000670947"/>
    </source>
</evidence>
<evidence type="ECO:0000256" key="2">
    <source>
        <dbReference type="ARBA" id="ARBA00023125"/>
    </source>
</evidence>
<accession>A0ABS3WHP7</accession>
<proteinExistence type="predicted"/>
<keyword evidence="1" id="KW-0805">Transcription regulation</keyword>
<dbReference type="SUPFAM" id="SSF46689">
    <property type="entry name" value="Homeodomain-like"/>
    <property type="match status" value="1"/>
</dbReference>
<evidence type="ECO:0000256" key="1">
    <source>
        <dbReference type="ARBA" id="ARBA00023015"/>
    </source>
</evidence>
<reference evidence="5 6" key="1">
    <citation type="submission" date="2021-03" db="EMBL/GenBank/DDBJ databases">
        <title>Paenibacillus artemisicola MWE-103 whole genome sequence.</title>
        <authorList>
            <person name="Ham Y.J."/>
        </authorList>
    </citation>
    <scope>NUCLEOTIDE SEQUENCE [LARGE SCALE GENOMIC DNA]</scope>
    <source>
        <strain evidence="5 6">MWE-103</strain>
    </source>
</reference>
<evidence type="ECO:0000256" key="3">
    <source>
        <dbReference type="ARBA" id="ARBA00023163"/>
    </source>
</evidence>
<dbReference type="InterPro" id="IPR018060">
    <property type="entry name" value="HTH_AraC"/>
</dbReference>